<feature type="region of interest" description="Disordered" evidence="1">
    <location>
        <begin position="68"/>
        <end position="91"/>
    </location>
</feature>
<gene>
    <name evidence="2" type="ORF">LECACI_7A009817</name>
</gene>
<dbReference type="EMBL" id="CAVMBE010000129">
    <property type="protein sequence ID" value="CAK4034659.1"/>
    <property type="molecule type" value="Genomic_DNA"/>
</dbReference>
<feature type="region of interest" description="Disordered" evidence="1">
    <location>
        <begin position="113"/>
        <end position="150"/>
    </location>
</feature>
<sequence>MSTPIAPKRSKQKAKPAAAPAFAGDCAAPTAPLSPGYKWNRLLGTWMPDPKHPDHVQIFRDTFPEARRKGGQYAPSMRHVPPEAKGGEGRIPEYMGQEERGEVVVLEDATAAMGGGGVGLDSSSTFGRGRTPEGEEMVDLSDGTRSEDEEVVRFSRLSNSSPQQDEEAIESFERLAAERLATFTGSAPPPDEAGSVPLSRLQRAIARKRAHRPSRREEEGSVEWSIRSSPD</sequence>
<organism evidence="2 3">
    <name type="scientific">Lecanosticta acicola</name>
    <dbReference type="NCBI Taxonomy" id="111012"/>
    <lineage>
        <taxon>Eukaryota</taxon>
        <taxon>Fungi</taxon>
        <taxon>Dikarya</taxon>
        <taxon>Ascomycota</taxon>
        <taxon>Pezizomycotina</taxon>
        <taxon>Dothideomycetes</taxon>
        <taxon>Dothideomycetidae</taxon>
        <taxon>Mycosphaerellales</taxon>
        <taxon>Mycosphaerellaceae</taxon>
        <taxon>Lecanosticta</taxon>
    </lineage>
</organism>
<evidence type="ECO:0000313" key="2">
    <source>
        <dbReference type="EMBL" id="CAK4034659.1"/>
    </source>
</evidence>
<name>A0AAI9EFS6_9PEZI</name>
<feature type="region of interest" description="Disordered" evidence="1">
    <location>
        <begin position="1"/>
        <end position="26"/>
    </location>
</feature>
<reference evidence="2" key="1">
    <citation type="submission" date="2023-11" db="EMBL/GenBank/DDBJ databases">
        <authorList>
            <person name="Alioto T."/>
            <person name="Alioto T."/>
            <person name="Gomez Garrido J."/>
        </authorList>
    </citation>
    <scope>NUCLEOTIDE SEQUENCE</scope>
</reference>
<protein>
    <submittedName>
        <fullName evidence="2">Uncharacterized protein</fullName>
    </submittedName>
</protein>
<feature type="compositionally biased region" description="Low complexity" evidence="1">
    <location>
        <begin position="15"/>
        <end position="26"/>
    </location>
</feature>
<proteinExistence type="predicted"/>
<evidence type="ECO:0000256" key="1">
    <source>
        <dbReference type="SAM" id="MobiDB-lite"/>
    </source>
</evidence>
<feature type="compositionally biased region" description="Basic and acidic residues" evidence="1">
    <location>
        <begin position="80"/>
        <end position="91"/>
    </location>
</feature>
<accession>A0AAI9EFS6</accession>
<evidence type="ECO:0000313" key="3">
    <source>
        <dbReference type="Proteomes" id="UP001296104"/>
    </source>
</evidence>
<dbReference type="AlphaFoldDB" id="A0AAI9EFS6"/>
<keyword evidence="3" id="KW-1185">Reference proteome</keyword>
<feature type="region of interest" description="Disordered" evidence="1">
    <location>
        <begin position="206"/>
        <end position="231"/>
    </location>
</feature>
<comment type="caution">
    <text evidence="2">The sequence shown here is derived from an EMBL/GenBank/DDBJ whole genome shotgun (WGS) entry which is preliminary data.</text>
</comment>
<dbReference type="Proteomes" id="UP001296104">
    <property type="component" value="Unassembled WGS sequence"/>
</dbReference>